<dbReference type="SUPFAM" id="SSF55073">
    <property type="entry name" value="Nucleotide cyclase"/>
    <property type="match status" value="1"/>
</dbReference>
<name>A0A0A0C256_9CELL</name>
<feature type="domain" description="GGDEF" evidence="3">
    <location>
        <begin position="353"/>
        <end position="483"/>
    </location>
</feature>
<dbReference type="Pfam" id="PF00563">
    <property type="entry name" value="EAL"/>
    <property type="match status" value="1"/>
</dbReference>
<evidence type="ECO:0000259" key="2">
    <source>
        <dbReference type="PROSITE" id="PS50883"/>
    </source>
</evidence>
<feature type="transmembrane region" description="Helical" evidence="1">
    <location>
        <begin position="12"/>
        <end position="31"/>
    </location>
</feature>
<keyword evidence="1" id="KW-0472">Membrane</keyword>
<feature type="transmembrane region" description="Helical" evidence="1">
    <location>
        <begin position="73"/>
        <end position="91"/>
    </location>
</feature>
<dbReference type="CDD" id="cd01948">
    <property type="entry name" value="EAL"/>
    <property type="match status" value="1"/>
</dbReference>
<dbReference type="SMART" id="SM00052">
    <property type="entry name" value="EAL"/>
    <property type="match status" value="1"/>
</dbReference>
<feature type="transmembrane region" description="Helical" evidence="1">
    <location>
        <begin position="167"/>
        <end position="187"/>
    </location>
</feature>
<dbReference type="InterPro" id="IPR035919">
    <property type="entry name" value="EAL_sf"/>
</dbReference>
<dbReference type="SMART" id="SM00267">
    <property type="entry name" value="GGDEF"/>
    <property type="match status" value="1"/>
</dbReference>
<dbReference type="SUPFAM" id="SSF141868">
    <property type="entry name" value="EAL domain-like"/>
    <property type="match status" value="1"/>
</dbReference>
<dbReference type="InterPro" id="IPR050706">
    <property type="entry name" value="Cyclic-di-GMP_PDE-like"/>
</dbReference>
<dbReference type="InterPro" id="IPR000160">
    <property type="entry name" value="GGDEF_dom"/>
</dbReference>
<dbReference type="Proteomes" id="UP000054314">
    <property type="component" value="Unassembled WGS sequence"/>
</dbReference>
<dbReference type="PANTHER" id="PTHR33121">
    <property type="entry name" value="CYCLIC DI-GMP PHOSPHODIESTERASE PDEF"/>
    <property type="match status" value="1"/>
</dbReference>
<dbReference type="AlphaFoldDB" id="A0A0A0C256"/>
<dbReference type="InterPro" id="IPR029787">
    <property type="entry name" value="Nucleotide_cyclase"/>
</dbReference>
<dbReference type="PROSITE" id="PS50887">
    <property type="entry name" value="GGDEF"/>
    <property type="match status" value="1"/>
</dbReference>
<gene>
    <name evidence="4" type="ORF">N869_00670</name>
</gene>
<dbReference type="Gene3D" id="3.30.70.270">
    <property type="match status" value="1"/>
</dbReference>
<keyword evidence="5" id="KW-1185">Reference proteome</keyword>
<feature type="transmembrane region" description="Helical" evidence="1">
    <location>
        <begin position="103"/>
        <end position="121"/>
    </location>
</feature>
<feature type="domain" description="EAL" evidence="2">
    <location>
        <begin position="492"/>
        <end position="736"/>
    </location>
</feature>
<keyword evidence="1" id="KW-1133">Transmembrane helix</keyword>
<dbReference type="InterPro" id="IPR001633">
    <property type="entry name" value="EAL_dom"/>
</dbReference>
<comment type="caution">
    <text evidence="4">The sequence shown here is derived from an EMBL/GenBank/DDBJ whole genome shotgun (WGS) entry which is preliminary data.</text>
</comment>
<organism evidence="4 5">
    <name type="scientific">Cellulomonas bogoriensis 69B4 = DSM 16987</name>
    <dbReference type="NCBI Taxonomy" id="1386082"/>
    <lineage>
        <taxon>Bacteria</taxon>
        <taxon>Bacillati</taxon>
        <taxon>Actinomycetota</taxon>
        <taxon>Actinomycetes</taxon>
        <taxon>Micrococcales</taxon>
        <taxon>Cellulomonadaceae</taxon>
        <taxon>Cellulomonas</taxon>
    </lineage>
</organism>
<dbReference type="Pfam" id="PF00990">
    <property type="entry name" value="GGDEF"/>
    <property type="match status" value="1"/>
</dbReference>
<sequence length="760" mass="81967">MTGFVPPALTIAQLVVAGAVAGLCMLHLGWWRGELRRSGASWSLVWTAVLALVPLTNGLAAVVPDGAATETLLFLRFLALGAAVVLSLPAIHAYSSGPSVRPLVVGTTAWYLVAAGLWLGTDLVYAHQIVGGVPVYGPLATTVDLLPVAVVGVYVASVARAIPWSRVGAVVAVTGSLSSTMLIASSIPPPSTLTEMLKGLWVLPLVAGLQVLATHRIAGVRRHAEQRARMRDALASVSNAAWFLRTPEQILSRARDESRAVLDDPTIEGTLRPLARDRVVTEFWSEEGRPLDPDEQAFLRDLARVVSSAVERQTLTTRLNEAAFTDSLTQVQNRHSLDRRLTRALEKANVERTRVAVLFCDIEGLKHVNERYGHSGGDELLVHTASHIRSVVGEDAFLARHSGDEFVLVIERAEDEAALTSLARRIRESYSPPLTVVNGPALTIGVAAWEPGDVVDPDGLLRDADLAMLEGKNSRAGVALYDAALRSKVAEQLALRRALETGMNEDEIVAHFQPLTNAVTLEVTSLEVLARWRRDGRLRPPGEWLPFAEESGLIVEIGRQIFRAARAGMEDFDLPVAVNVAARQLDEPDFVTHVEQSWGTDAWDRLTIEVTESALLYDATHVRASLNALAARGVRIALDDFGTGYNSLSRLGELPLHVLKIDRTFVHGVGTPEGAAVLRAIIALAEAHGLEVVAEGVENAEELTALVEMGVVTVQGHMLGRPRASLPVRGRREASAETSPAARHLKAVRSVRDLRSTASA</sequence>
<evidence type="ECO:0000313" key="5">
    <source>
        <dbReference type="Proteomes" id="UP000054314"/>
    </source>
</evidence>
<reference evidence="4 5" key="1">
    <citation type="submission" date="2013-08" db="EMBL/GenBank/DDBJ databases">
        <title>Genome sequencing of Cellulomonas bogoriensis 69B4.</title>
        <authorList>
            <person name="Chen F."/>
            <person name="Li Y."/>
            <person name="Wang G."/>
        </authorList>
    </citation>
    <scope>NUCLEOTIDE SEQUENCE [LARGE SCALE GENOMIC DNA]</scope>
    <source>
        <strain evidence="4 5">69B4</strain>
    </source>
</reference>
<dbReference type="CDD" id="cd01949">
    <property type="entry name" value="GGDEF"/>
    <property type="match status" value="1"/>
</dbReference>
<dbReference type="GO" id="GO:0071111">
    <property type="term" value="F:cyclic-guanylate-specific phosphodiesterase activity"/>
    <property type="evidence" value="ECO:0007669"/>
    <property type="project" value="InterPro"/>
</dbReference>
<dbReference type="NCBIfam" id="TIGR00254">
    <property type="entry name" value="GGDEF"/>
    <property type="match status" value="1"/>
</dbReference>
<feature type="transmembrane region" description="Helical" evidence="1">
    <location>
        <begin position="43"/>
        <end position="61"/>
    </location>
</feature>
<dbReference type="Gene3D" id="3.20.20.450">
    <property type="entry name" value="EAL domain"/>
    <property type="match status" value="1"/>
</dbReference>
<accession>A0A0A0C256</accession>
<dbReference type="InterPro" id="IPR043128">
    <property type="entry name" value="Rev_trsase/Diguanyl_cyclase"/>
</dbReference>
<dbReference type="PANTHER" id="PTHR33121:SF70">
    <property type="entry name" value="SIGNALING PROTEIN YKOW"/>
    <property type="match status" value="1"/>
</dbReference>
<dbReference type="RefSeq" id="WP_035056989.1">
    <property type="nucleotide sequence ID" value="NZ_AXCZ01000008.1"/>
</dbReference>
<keyword evidence="1" id="KW-0812">Transmembrane</keyword>
<protein>
    <submittedName>
        <fullName evidence="4">Diguanylate cyclase</fullName>
    </submittedName>
</protein>
<proteinExistence type="predicted"/>
<dbReference type="PROSITE" id="PS50883">
    <property type="entry name" value="EAL"/>
    <property type="match status" value="1"/>
</dbReference>
<evidence type="ECO:0000313" key="4">
    <source>
        <dbReference type="EMBL" id="KGM14246.1"/>
    </source>
</evidence>
<evidence type="ECO:0000256" key="1">
    <source>
        <dbReference type="SAM" id="Phobius"/>
    </source>
</evidence>
<feature type="transmembrane region" description="Helical" evidence="1">
    <location>
        <begin position="133"/>
        <end position="155"/>
    </location>
</feature>
<dbReference type="EMBL" id="AXCZ01000008">
    <property type="protein sequence ID" value="KGM14246.1"/>
    <property type="molecule type" value="Genomic_DNA"/>
</dbReference>
<evidence type="ECO:0000259" key="3">
    <source>
        <dbReference type="PROSITE" id="PS50887"/>
    </source>
</evidence>